<gene>
    <name evidence="2" type="ORF">GW7_02031</name>
</gene>
<dbReference type="InterPro" id="IPR015153">
    <property type="entry name" value="EF-hand_dom_typ1"/>
</dbReference>
<sequence>MIEEGRNKPKTTAEKRQLFIEMCAQNFYVIRLSTYRTVCKLRFVQKRCNFHLVDLWNMTEALQDNGLNTLDHTTKISETVPP</sequence>
<evidence type="ECO:0000313" key="2">
    <source>
        <dbReference type="EMBL" id="EHB14773.1"/>
    </source>
</evidence>
<proteinExistence type="predicted"/>
<dbReference type="STRING" id="10181.G5BZR2"/>
<dbReference type="Gene3D" id="6.10.140.70">
    <property type="match status" value="1"/>
</dbReference>
<dbReference type="InterPro" id="IPR011992">
    <property type="entry name" value="EF-hand-dom_pair"/>
</dbReference>
<dbReference type="InParanoid" id="G5BZR2"/>
<dbReference type="GO" id="GO:0045202">
    <property type="term" value="C:synapse"/>
    <property type="evidence" value="ECO:0007669"/>
    <property type="project" value="TreeGrafter"/>
</dbReference>
<name>G5BZR2_HETGA</name>
<feature type="domain" description="EF-hand" evidence="1">
    <location>
        <begin position="17"/>
        <end position="77"/>
    </location>
</feature>
<dbReference type="InterPro" id="IPR050774">
    <property type="entry name" value="KCMF1/Dystrophin"/>
</dbReference>
<organism evidence="2 3">
    <name type="scientific">Heterocephalus glaber</name>
    <name type="common">Naked mole rat</name>
    <dbReference type="NCBI Taxonomy" id="10181"/>
    <lineage>
        <taxon>Eukaryota</taxon>
        <taxon>Metazoa</taxon>
        <taxon>Chordata</taxon>
        <taxon>Craniata</taxon>
        <taxon>Vertebrata</taxon>
        <taxon>Euteleostomi</taxon>
        <taxon>Mammalia</taxon>
        <taxon>Eutheria</taxon>
        <taxon>Euarchontoglires</taxon>
        <taxon>Glires</taxon>
        <taxon>Rodentia</taxon>
        <taxon>Hystricomorpha</taxon>
        <taxon>Bathyergidae</taxon>
        <taxon>Heterocephalus</taxon>
    </lineage>
</organism>
<dbReference type="GO" id="GO:0099536">
    <property type="term" value="P:synaptic signaling"/>
    <property type="evidence" value="ECO:0007669"/>
    <property type="project" value="TreeGrafter"/>
</dbReference>
<dbReference type="Pfam" id="PF09068">
    <property type="entry name" value="EF-hand_2"/>
    <property type="match status" value="1"/>
</dbReference>
<evidence type="ECO:0000259" key="1">
    <source>
        <dbReference type="Pfam" id="PF09068"/>
    </source>
</evidence>
<reference evidence="2 3" key="1">
    <citation type="journal article" date="2011" name="Nature">
        <title>Genome sequencing reveals insights into physiology and longevity of the naked mole rat.</title>
        <authorList>
            <person name="Kim E.B."/>
            <person name="Fang X."/>
            <person name="Fushan A.A."/>
            <person name="Huang Z."/>
            <person name="Lobanov A.V."/>
            <person name="Han L."/>
            <person name="Marino S.M."/>
            <person name="Sun X."/>
            <person name="Turanov A.A."/>
            <person name="Yang P."/>
            <person name="Yim S.H."/>
            <person name="Zhao X."/>
            <person name="Kasaikina M.V."/>
            <person name="Stoletzki N."/>
            <person name="Peng C."/>
            <person name="Polak P."/>
            <person name="Xiong Z."/>
            <person name="Kiezun A."/>
            <person name="Zhu Y."/>
            <person name="Chen Y."/>
            <person name="Kryukov G.V."/>
            <person name="Zhang Q."/>
            <person name="Peshkin L."/>
            <person name="Yang L."/>
            <person name="Bronson R.T."/>
            <person name="Buffenstein R."/>
            <person name="Wang B."/>
            <person name="Han C."/>
            <person name="Li Q."/>
            <person name="Chen L."/>
            <person name="Zhao W."/>
            <person name="Sunyaev S.R."/>
            <person name="Park T.J."/>
            <person name="Zhang G."/>
            <person name="Wang J."/>
            <person name="Gladyshev V.N."/>
        </authorList>
    </citation>
    <scope>NUCLEOTIDE SEQUENCE [LARGE SCALE GENOMIC DNA]</scope>
</reference>
<evidence type="ECO:0000313" key="3">
    <source>
        <dbReference type="Proteomes" id="UP000006813"/>
    </source>
</evidence>
<accession>G5BZR2</accession>
<dbReference type="GO" id="GO:0005886">
    <property type="term" value="C:plasma membrane"/>
    <property type="evidence" value="ECO:0007669"/>
    <property type="project" value="TreeGrafter"/>
</dbReference>
<dbReference type="Proteomes" id="UP000006813">
    <property type="component" value="Unassembled WGS sequence"/>
</dbReference>
<dbReference type="AlphaFoldDB" id="G5BZR2"/>
<dbReference type="PANTHER" id="PTHR12268">
    <property type="entry name" value="E3 UBIQUITIN-PROTEIN LIGASE KCMF1"/>
    <property type="match status" value="1"/>
</dbReference>
<dbReference type="PANTHER" id="PTHR12268:SF22">
    <property type="entry name" value="DYSTROBREVIN BETA"/>
    <property type="match status" value="1"/>
</dbReference>
<protein>
    <submittedName>
        <fullName evidence="2">Dystrobrevin beta</fullName>
    </submittedName>
</protein>
<dbReference type="SUPFAM" id="SSF47473">
    <property type="entry name" value="EF-hand"/>
    <property type="match status" value="1"/>
</dbReference>
<dbReference type="EMBL" id="JH172614">
    <property type="protein sequence ID" value="EHB14773.1"/>
    <property type="molecule type" value="Genomic_DNA"/>
</dbReference>